<dbReference type="InterPro" id="IPR023434">
    <property type="entry name" value="Arginosuc_synth_type_1_subfam"/>
</dbReference>
<keyword evidence="5" id="KW-0028">Amino-acid biosynthesis</keyword>
<keyword evidence="6" id="KW-0547">Nucleotide-binding</keyword>
<dbReference type="InterPro" id="IPR024074">
    <property type="entry name" value="AS_cat/multimer_dom_body"/>
</dbReference>
<comment type="caution">
    <text evidence="10">The sequence shown here is derived from an EMBL/GenBank/DDBJ whole genome shotgun (WGS) entry which is preliminary data.</text>
</comment>
<dbReference type="GO" id="GO:0004055">
    <property type="term" value="F:argininosuccinate synthase activity"/>
    <property type="evidence" value="ECO:0007669"/>
    <property type="project" value="UniProtKB-EC"/>
</dbReference>
<evidence type="ECO:0000256" key="5">
    <source>
        <dbReference type="ARBA" id="ARBA00022605"/>
    </source>
</evidence>
<dbReference type="GO" id="GO:0000053">
    <property type="term" value="P:argininosuccinate metabolic process"/>
    <property type="evidence" value="ECO:0007669"/>
    <property type="project" value="TreeGrafter"/>
</dbReference>
<feature type="domain" description="Arginosuccinate synthase-like N-terminal" evidence="8">
    <location>
        <begin position="3"/>
        <end position="164"/>
    </location>
</feature>
<evidence type="ECO:0000256" key="3">
    <source>
        <dbReference type="ARBA" id="ARBA00022571"/>
    </source>
</evidence>
<dbReference type="Gene3D" id="3.90.1260.10">
    <property type="entry name" value="Argininosuccinate synthetase, chain A, domain 2"/>
    <property type="match status" value="1"/>
</dbReference>
<dbReference type="RefSeq" id="WP_235291214.1">
    <property type="nucleotide sequence ID" value="NZ_BSOH01000014.1"/>
</dbReference>
<dbReference type="SUPFAM" id="SSF52402">
    <property type="entry name" value="Adenine nucleotide alpha hydrolases-like"/>
    <property type="match status" value="1"/>
</dbReference>
<gene>
    <name evidence="10" type="ORF">GCM10007940_21610</name>
</gene>
<reference evidence="10" key="1">
    <citation type="journal article" date="2014" name="Int. J. Syst. Evol. Microbiol.">
        <title>Complete genome sequence of Corynebacterium casei LMG S-19264T (=DSM 44701T), isolated from a smear-ripened cheese.</title>
        <authorList>
            <consortium name="US DOE Joint Genome Institute (JGI-PGF)"/>
            <person name="Walter F."/>
            <person name="Albersmeier A."/>
            <person name="Kalinowski J."/>
            <person name="Ruckert C."/>
        </authorList>
    </citation>
    <scope>NUCLEOTIDE SEQUENCE</scope>
    <source>
        <strain evidence="10">NBRC 108769</strain>
    </source>
</reference>
<protein>
    <recommendedName>
        <fullName evidence="2">argininosuccinate synthase</fullName>
        <ecNumber evidence="2">6.3.4.5</ecNumber>
    </recommendedName>
</protein>
<dbReference type="PANTHER" id="PTHR11587">
    <property type="entry name" value="ARGININOSUCCINATE SYNTHASE"/>
    <property type="match status" value="1"/>
</dbReference>
<dbReference type="EMBL" id="BSOH01000014">
    <property type="protein sequence ID" value="GLR17546.1"/>
    <property type="molecule type" value="Genomic_DNA"/>
</dbReference>
<evidence type="ECO:0000313" key="10">
    <source>
        <dbReference type="EMBL" id="GLR17546.1"/>
    </source>
</evidence>
<dbReference type="GO" id="GO:0000050">
    <property type="term" value="P:urea cycle"/>
    <property type="evidence" value="ECO:0007669"/>
    <property type="project" value="TreeGrafter"/>
</dbReference>
<keyword evidence="11" id="KW-1185">Reference proteome</keyword>
<dbReference type="Pfam" id="PF00764">
    <property type="entry name" value="Arginosuc_synth"/>
    <property type="match status" value="1"/>
</dbReference>
<feature type="domain" description="Arginosuccinate synthase C-terminal" evidence="9">
    <location>
        <begin position="173"/>
        <end position="388"/>
    </location>
</feature>
<organism evidence="10 11">
    <name type="scientific">Portibacter lacus</name>
    <dbReference type="NCBI Taxonomy" id="1099794"/>
    <lineage>
        <taxon>Bacteria</taxon>
        <taxon>Pseudomonadati</taxon>
        <taxon>Bacteroidota</taxon>
        <taxon>Saprospiria</taxon>
        <taxon>Saprospirales</taxon>
        <taxon>Haliscomenobacteraceae</taxon>
        <taxon>Portibacter</taxon>
    </lineage>
</organism>
<dbReference type="InterPro" id="IPR014729">
    <property type="entry name" value="Rossmann-like_a/b/a_fold"/>
</dbReference>
<evidence type="ECO:0000256" key="6">
    <source>
        <dbReference type="ARBA" id="ARBA00022741"/>
    </source>
</evidence>
<dbReference type="GO" id="GO:0006526">
    <property type="term" value="P:L-arginine biosynthetic process"/>
    <property type="evidence" value="ECO:0007669"/>
    <property type="project" value="UniProtKB-KW"/>
</dbReference>
<keyword evidence="3" id="KW-0055">Arginine biosynthesis</keyword>
<name>A0AA37WD60_9BACT</name>
<dbReference type="FunFam" id="3.40.50.620:FF:000019">
    <property type="entry name" value="Argininosuccinate synthase"/>
    <property type="match status" value="1"/>
</dbReference>
<evidence type="ECO:0000259" key="9">
    <source>
        <dbReference type="Pfam" id="PF20979"/>
    </source>
</evidence>
<accession>A0AA37WD60</accession>
<evidence type="ECO:0000256" key="4">
    <source>
        <dbReference type="ARBA" id="ARBA00022598"/>
    </source>
</evidence>
<dbReference type="GO" id="GO:0005737">
    <property type="term" value="C:cytoplasm"/>
    <property type="evidence" value="ECO:0007669"/>
    <property type="project" value="TreeGrafter"/>
</dbReference>
<proteinExistence type="predicted"/>
<dbReference type="Proteomes" id="UP001156666">
    <property type="component" value="Unassembled WGS sequence"/>
</dbReference>
<dbReference type="PROSITE" id="PS00564">
    <property type="entry name" value="ARGININOSUCCIN_SYN_1"/>
    <property type="match status" value="1"/>
</dbReference>
<dbReference type="CDD" id="cd01999">
    <property type="entry name" value="ASS"/>
    <property type="match status" value="1"/>
</dbReference>
<keyword evidence="4" id="KW-0436">Ligase</keyword>
<dbReference type="PANTHER" id="PTHR11587:SF2">
    <property type="entry name" value="ARGININOSUCCINATE SYNTHASE"/>
    <property type="match status" value="1"/>
</dbReference>
<evidence type="ECO:0000313" key="11">
    <source>
        <dbReference type="Proteomes" id="UP001156666"/>
    </source>
</evidence>
<evidence type="ECO:0000256" key="2">
    <source>
        <dbReference type="ARBA" id="ARBA00012286"/>
    </source>
</evidence>
<keyword evidence="7" id="KW-0067">ATP-binding</keyword>
<dbReference type="InterPro" id="IPR018223">
    <property type="entry name" value="Arginosuc_synth_CS"/>
</dbReference>
<evidence type="ECO:0000256" key="1">
    <source>
        <dbReference type="ARBA" id="ARBA00004967"/>
    </source>
</evidence>
<dbReference type="Gene3D" id="3.40.50.620">
    <property type="entry name" value="HUPs"/>
    <property type="match status" value="1"/>
</dbReference>
<reference evidence="10" key="2">
    <citation type="submission" date="2023-01" db="EMBL/GenBank/DDBJ databases">
        <title>Draft genome sequence of Portibacter lacus strain NBRC 108769.</title>
        <authorList>
            <person name="Sun Q."/>
            <person name="Mori K."/>
        </authorList>
    </citation>
    <scope>NUCLEOTIDE SEQUENCE</scope>
    <source>
        <strain evidence="10">NBRC 108769</strain>
    </source>
</reference>
<dbReference type="InterPro" id="IPR048268">
    <property type="entry name" value="Arginosuc_syn_C"/>
</dbReference>
<comment type="pathway">
    <text evidence="1">Amino-acid biosynthesis; L-arginine biosynthesis; L-arginine from L-ornithine and carbamoyl phosphate: step 2/3.</text>
</comment>
<dbReference type="InterPro" id="IPR048267">
    <property type="entry name" value="Arginosuc_syn_N"/>
</dbReference>
<dbReference type="EC" id="6.3.4.5" evidence="2"/>
<dbReference type="GO" id="GO:0005524">
    <property type="term" value="F:ATP binding"/>
    <property type="evidence" value="ECO:0007669"/>
    <property type="project" value="UniProtKB-KW"/>
</dbReference>
<evidence type="ECO:0000259" key="8">
    <source>
        <dbReference type="Pfam" id="PF00764"/>
    </source>
</evidence>
<dbReference type="Pfam" id="PF20979">
    <property type="entry name" value="Arginosuc_syn_C"/>
    <property type="match status" value="1"/>
</dbReference>
<dbReference type="InterPro" id="IPR001518">
    <property type="entry name" value="Arginosuc_synth"/>
</dbReference>
<sequence length="397" mass="44385">MKKVVLAYSGGLDTSFCIPYLTLEKDCEVHCFSVNTGGFSDEELEAMESRAMQLGAASFEAVNIEEAFYEKCIKYLIYGNVLRNDTYPLSVSAERVFQAVEVAKYAKEMKADAIAHGSTGAGNDQVRFDLIFSSITPECEIITPIRDNGFARAYEIEYLNKVGLEWSAAKGTYSINQGLWGTSIGGKETLNSRHAIPSEAYPSQLKETDQTSISIGFEEGTLVSLNGEKLAPIQVIKKLNDLAADYAIGRDIHVGDTIIGIKGRVAFEAAAPMIIIKAHQLLEKHTLSKWQSYWKKQLSEWYGMFVHEGQYLEPVMRNIETFLEDTQDKVNGEVFIKLFPHRFELEGIDSPNDLMDVPFGKYGEEQGAWTADDAKGFIKILGNASKIYYHKNKEDQL</sequence>
<dbReference type="SUPFAM" id="SSF69864">
    <property type="entry name" value="Argininosuccinate synthetase, C-terminal domain"/>
    <property type="match status" value="1"/>
</dbReference>
<dbReference type="AlphaFoldDB" id="A0AA37WD60"/>
<evidence type="ECO:0000256" key="7">
    <source>
        <dbReference type="ARBA" id="ARBA00022840"/>
    </source>
</evidence>